<dbReference type="Proteomes" id="UP001360560">
    <property type="component" value="Unassembled WGS sequence"/>
</dbReference>
<dbReference type="AlphaFoldDB" id="A0AAV5QQ74"/>
<organism evidence="1 2">
    <name type="scientific">Saccharomycopsis crataegensis</name>
    <dbReference type="NCBI Taxonomy" id="43959"/>
    <lineage>
        <taxon>Eukaryota</taxon>
        <taxon>Fungi</taxon>
        <taxon>Dikarya</taxon>
        <taxon>Ascomycota</taxon>
        <taxon>Saccharomycotina</taxon>
        <taxon>Saccharomycetes</taxon>
        <taxon>Saccharomycopsidaceae</taxon>
        <taxon>Saccharomycopsis</taxon>
    </lineage>
</organism>
<evidence type="ECO:0000313" key="1">
    <source>
        <dbReference type="EMBL" id="GMM36894.1"/>
    </source>
</evidence>
<reference evidence="1 2" key="1">
    <citation type="journal article" date="2023" name="Elife">
        <title>Identification of key yeast species and microbe-microbe interactions impacting larval growth of Drosophila in the wild.</title>
        <authorList>
            <person name="Mure A."/>
            <person name="Sugiura Y."/>
            <person name="Maeda R."/>
            <person name="Honda K."/>
            <person name="Sakurai N."/>
            <person name="Takahashi Y."/>
            <person name="Watada M."/>
            <person name="Katoh T."/>
            <person name="Gotoh A."/>
            <person name="Gotoh Y."/>
            <person name="Taniguchi I."/>
            <person name="Nakamura K."/>
            <person name="Hayashi T."/>
            <person name="Katayama T."/>
            <person name="Uemura T."/>
            <person name="Hattori Y."/>
        </authorList>
    </citation>
    <scope>NUCLEOTIDE SEQUENCE [LARGE SCALE GENOMIC DNA]</scope>
    <source>
        <strain evidence="1 2">SC-9</strain>
    </source>
</reference>
<dbReference type="RefSeq" id="XP_064853890.1">
    <property type="nucleotide sequence ID" value="XM_064997818.1"/>
</dbReference>
<dbReference type="GeneID" id="90074869"/>
<accession>A0AAV5QQ74</accession>
<evidence type="ECO:0000313" key="2">
    <source>
        <dbReference type="Proteomes" id="UP001360560"/>
    </source>
</evidence>
<keyword evidence="2" id="KW-1185">Reference proteome</keyword>
<gene>
    <name evidence="1" type="ORF">DASC09_042190</name>
</gene>
<protein>
    <submittedName>
        <fullName evidence="1">Uncharacterized protein</fullName>
    </submittedName>
</protein>
<sequence length="83" mass="9762">MENYLIPWKPLYLKKGPYHSQVEQVIRTKADREKLTKFEVYKSTESFNFSKRNVVYTPRSFVLCQTENECVGLFVCVQGFCNG</sequence>
<proteinExistence type="predicted"/>
<dbReference type="EMBL" id="BTFZ01000011">
    <property type="protein sequence ID" value="GMM36894.1"/>
    <property type="molecule type" value="Genomic_DNA"/>
</dbReference>
<comment type="caution">
    <text evidence="1">The sequence shown here is derived from an EMBL/GenBank/DDBJ whole genome shotgun (WGS) entry which is preliminary data.</text>
</comment>
<name>A0AAV5QQ74_9ASCO</name>